<organism evidence="1 2">
    <name type="scientific">Digitaria exilis</name>
    <dbReference type="NCBI Taxonomy" id="1010633"/>
    <lineage>
        <taxon>Eukaryota</taxon>
        <taxon>Viridiplantae</taxon>
        <taxon>Streptophyta</taxon>
        <taxon>Embryophyta</taxon>
        <taxon>Tracheophyta</taxon>
        <taxon>Spermatophyta</taxon>
        <taxon>Magnoliopsida</taxon>
        <taxon>Liliopsida</taxon>
        <taxon>Poales</taxon>
        <taxon>Poaceae</taxon>
        <taxon>PACMAD clade</taxon>
        <taxon>Panicoideae</taxon>
        <taxon>Panicodae</taxon>
        <taxon>Paniceae</taxon>
        <taxon>Anthephorinae</taxon>
        <taxon>Digitaria</taxon>
    </lineage>
</organism>
<reference evidence="1" key="1">
    <citation type="submission" date="2020-07" db="EMBL/GenBank/DDBJ databases">
        <title>Genome sequence and genetic diversity analysis of an under-domesticated orphan crop, white fonio (Digitaria exilis).</title>
        <authorList>
            <person name="Bennetzen J.L."/>
            <person name="Chen S."/>
            <person name="Ma X."/>
            <person name="Wang X."/>
            <person name="Yssel A.E.J."/>
            <person name="Chaluvadi S.R."/>
            <person name="Johnson M."/>
            <person name="Gangashetty P."/>
            <person name="Hamidou F."/>
            <person name="Sanogo M.D."/>
            <person name="Zwaenepoel A."/>
            <person name="Wallace J."/>
            <person name="Van De Peer Y."/>
            <person name="Van Deynze A."/>
        </authorList>
    </citation>
    <scope>NUCLEOTIDE SEQUENCE</scope>
    <source>
        <tissue evidence="1">Leaves</tissue>
    </source>
</reference>
<dbReference type="Proteomes" id="UP000636709">
    <property type="component" value="Unassembled WGS sequence"/>
</dbReference>
<dbReference type="Gramene" id="Dexi2A01G0028580.1">
    <property type="protein sequence ID" value="Dexi2A01G0028580.1:cds"/>
    <property type="gene ID" value="Dexi2A01G0028580"/>
</dbReference>
<dbReference type="OrthoDB" id="683350at2759"/>
<name>A0A835AUQ4_9POAL</name>
<dbReference type="EMBL" id="JACEFO010002272">
    <property type="protein sequence ID" value="KAF8669113.1"/>
    <property type="molecule type" value="Genomic_DNA"/>
</dbReference>
<keyword evidence="2" id="KW-1185">Reference proteome</keyword>
<accession>A0A835AUQ4</accession>
<evidence type="ECO:0000313" key="2">
    <source>
        <dbReference type="Proteomes" id="UP000636709"/>
    </source>
</evidence>
<evidence type="ECO:0000313" key="1">
    <source>
        <dbReference type="EMBL" id="KAF8669113.1"/>
    </source>
</evidence>
<dbReference type="AlphaFoldDB" id="A0A835AUQ4"/>
<protein>
    <submittedName>
        <fullName evidence="1">Uncharacterized protein</fullName>
    </submittedName>
</protein>
<gene>
    <name evidence="1" type="ORF">HU200_051437</name>
</gene>
<comment type="caution">
    <text evidence="1">The sequence shown here is derived from an EMBL/GenBank/DDBJ whole genome shotgun (WGS) entry which is preliminary data.</text>
</comment>
<sequence>MPVTFSFSVCGAHQNPGSSVQHNQSAESQTARRELQLLEDHRPWEMLDHMALAIIDQTYTALLEILHRSPPPPSEEGDDDGHVVTLSQPLDASGPDSQVLLVEASARHCRIYVMSDVIFHAAGDMGREFTPQLQRRAWPPRHRLTRARIGASLGTLYLARIDGGGRGDYWRCADEVRPDVAGRGLLGVLDTIRSRLDAAARLEATLLAKARSLRCRGSKVREILRVWTALDDIRRAVDLDVIIRRRFQKRRRIMAISWRPEVETHVDQEDEAEEVTKRLKALRV</sequence>
<proteinExistence type="predicted"/>